<protein>
    <submittedName>
        <fullName evidence="2">Uncharacterized protein</fullName>
    </submittedName>
</protein>
<reference evidence="2 3" key="1">
    <citation type="submission" date="2016-10" db="EMBL/GenBank/DDBJ databases">
        <authorList>
            <person name="de Groot N.N."/>
        </authorList>
    </citation>
    <scope>NUCLEOTIDE SEQUENCE [LARGE SCALE GENOMIC DNA]</scope>
    <source>
        <strain evidence="2 3">CGMCC 4.6533</strain>
    </source>
</reference>
<sequence length="53" mass="5511">MKCRLGATVVAADTLQVHGYDREAQLADGRPSTLSIGTYPASSRLSSTGAGWS</sequence>
<proteinExistence type="predicted"/>
<dbReference type="RefSeq" id="WP_176993704.1">
    <property type="nucleotide sequence ID" value="NZ_FNDJ01000030.1"/>
</dbReference>
<dbReference type="AlphaFoldDB" id="A0A1G9MT95"/>
<evidence type="ECO:0000313" key="3">
    <source>
        <dbReference type="Proteomes" id="UP000199202"/>
    </source>
</evidence>
<feature type="region of interest" description="Disordered" evidence="1">
    <location>
        <begin position="31"/>
        <end position="53"/>
    </location>
</feature>
<feature type="compositionally biased region" description="Polar residues" evidence="1">
    <location>
        <begin position="32"/>
        <end position="53"/>
    </location>
</feature>
<accession>A0A1G9MT95</accession>
<organism evidence="2 3">
    <name type="scientific">Nonomuraea jiangxiensis</name>
    <dbReference type="NCBI Taxonomy" id="633440"/>
    <lineage>
        <taxon>Bacteria</taxon>
        <taxon>Bacillati</taxon>
        <taxon>Actinomycetota</taxon>
        <taxon>Actinomycetes</taxon>
        <taxon>Streptosporangiales</taxon>
        <taxon>Streptosporangiaceae</taxon>
        <taxon>Nonomuraea</taxon>
    </lineage>
</organism>
<evidence type="ECO:0000256" key="1">
    <source>
        <dbReference type="SAM" id="MobiDB-lite"/>
    </source>
</evidence>
<name>A0A1G9MT95_9ACTN</name>
<gene>
    <name evidence="2" type="ORF">SAMN05421869_130104</name>
</gene>
<keyword evidence="3" id="KW-1185">Reference proteome</keyword>
<dbReference type="Proteomes" id="UP000199202">
    <property type="component" value="Unassembled WGS sequence"/>
</dbReference>
<evidence type="ECO:0000313" key="2">
    <source>
        <dbReference type="EMBL" id="SDL77221.1"/>
    </source>
</evidence>
<dbReference type="EMBL" id="FNDJ01000030">
    <property type="protein sequence ID" value="SDL77221.1"/>
    <property type="molecule type" value="Genomic_DNA"/>
</dbReference>